<dbReference type="EMBL" id="CP071182">
    <property type="protein sequence ID" value="QSO47027.1"/>
    <property type="molecule type" value="Genomic_DNA"/>
</dbReference>
<evidence type="ECO:0000256" key="4">
    <source>
        <dbReference type="RuleBase" id="RU362068"/>
    </source>
</evidence>
<dbReference type="GO" id="GO:0005737">
    <property type="term" value="C:cytoplasm"/>
    <property type="evidence" value="ECO:0007669"/>
    <property type="project" value="TreeGrafter"/>
</dbReference>
<dbReference type="InterPro" id="IPR008927">
    <property type="entry name" value="6-PGluconate_DH-like_C_sf"/>
</dbReference>
<protein>
    <recommendedName>
        <fullName evidence="4">2-dehydropantoate 2-reductase</fullName>
        <ecNumber evidence="4">1.1.1.169</ecNumber>
    </recommendedName>
    <alternativeName>
        <fullName evidence="4">Ketopantoate reductase</fullName>
    </alternativeName>
</protein>
<dbReference type="SUPFAM" id="SSF51735">
    <property type="entry name" value="NAD(P)-binding Rossmann-fold domains"/>
    <property type="match status" value="1"/>
</dbReference>
<evidence type="ECO:0000259" key="6">
    <source>
        <dbReference type="Pfam" id="PF08546"/>
    </source>
</evidence>
<dbReference type="FunFam" id="3.40.50.720:FF:000307">
    <property type="entry name" value="2-dehydropantoate 2-reductase"/>
    <property type="match status" value="1"/>
</dbReference>
<evidence type="ECO:0000259" key="5">
    <source>
        <dbReference type="Pfam" id="PF02558"/>
    </source>
</evidence>
<dbReference type="Gene3D" id="3.40.50.720">
    <property type="entry name" value="NAD(P)-binding Rossmann-like Domain"/>
    <property type="match status" value="1"/>
</dbReference>
<evidence type="ECO:0000256" key="2">
    <source>
        <dbReference type="ARBA" id="ARBA00022857"/>
    </source>
</evidence>
<evidence type="ECO:0000256" key="1">
    <source>
        <dbReference type="ARBA" id="ARBA00007870"/>
    </source>
</evidence>
<dbReference type="Proteomes" id="UP000663505">
    <property type="component" value="Chromosome"/>
</dbReference>
<dbReference type="Gene3D" id="1.10.1040.10">
    <property type="entry name" value="N-(1-d-carboxylethyl)-l-norvaline Dehydrogenase, domain 2"/>
    <property type="match status" value="1"/>
</dbReference>
<dbReference type="PANTHER" id="PTHR21708">
    <property type="entry name" value="PROBABLE 2-DEHYDROPANTOATE 2-REDUCTASE"/>
    <property type="match status" value="1"/>
</dbReference>
<keyword evidence="3 4" id="KW-0560">Oxidoreductase</keyword>
<name>A0A9X7Z656_9BACL</name>
<dbReference type="InterPro" id="IPR051402">
    <property type="entry name" value="KPR-Related"/>
</dbReference>
<dbReference type="PANTHER" id="PTHR21708:SF26">
    <property type="entry name" value="2-DEHYDROPANTOATE 2-REDUCTASE"/>
    <property type="match status" value="1"/>
</dbReference>
<dbReference type="KEGG" id="afx:JZ786_21865"/>
<keyword evidence="8" id="KW-1185">Reference proteome</keyword>
<gene>
    <name evidence="7" type="ORF">JZ786_21865</name>
</gene>
<sequence length="315" mass="33869">MNVVVIGAGAVGGYFGGRLAQAGIDVTFYVRARRFKQLRERGLQVHSTHGDFTLHPHLVTELSDLPKADIVLLAVKGYHLPSAFPVLDALVGRGAMVLPLLNGVHHIDTLTERYGTTHVLGGTCYIESTLTAEGDVVHTSPMHDIVFGSLPGDSLHSSGGTGRAVLEQLQHAFAEAGVNSTLSEDILVDMWQKYVFLTSFSAITASVRAPIGKVLQDEVTRNLLIQLVKEVESIARVRGIGLPNDLVNQVVQRLCNVSPSMTSSLHRDLEKGMPLEINELQGAAVQMGRQLGIATPGFEVIYALLHPYAAGQGGR</sequence>
<reference evidence="7 8" key="1">
    <citation type="submission" date="2021-02" db="EMBL/GenBank/DDBJ databases">
        <title>Alicyclobacillus curvatus sp. nov. and Alicyclobacillus mengziensis sp. nov., two acidophilic bacteria isolated from acid mine drainage.</title>
        <authorList>
            <person name="Huang Y."/>
        </authorList>
    </citation>
    <scope>NUCLEOTIDE SEQUENCE [LARGE SCALE GENOMIC DNA]</scope>
    <source>
        <strain evidence="7 8">S30H14</strain>
    </source>
</reference>
<comment type="function">
    <text evidence="4">Catalyzes the NADPH-dependent reduction of ketopantoate into pantoic acid.</text>
</comment>
<comment type="pathway">
    <text evidence="4">Cofactor biosynthesis; (R)-pantothenate biosynthesis; (R)-pantoate from 3-methyl-2-oxobutanoate: step 2/2.</text>
</comment>
<dbReference type="GO" id="GO:0015940">
    <property type="term" value="P:pantothenate biosynthetic process"/>
    <property type="evidence" value="ECO:0007669"/>
    <property type="project" value="UniProtKB-KW"/>
</dbReference>
<organism evidence="7 8">
    <name type="scientific">Alicyclobacillus mengziensis</name>
    <dbReference type="NCBI Taxonomy" id="2931921"/>
    <lineage>
        <taxon>Bacteria</taxon>
        <taxon>Bacillati</taxon>
        <taxon>Bacillota</taxon>
        <taxon>Bacilli</taxon>
        <taxon>Bacillales</taxon>
        <taxon>Alicyclobacillaceae</taxon>
        <taxon>Alicyclobacillus</taxon>
    </lineage>
</organism>
<keyword evidence="2 4" id="KW-0521">NADP</keyword>
<dbReference type="NCBIfam" id="TIGR00745">
    <property type="entry name" value="apbA_panE"/>
    <property type="match status" value="1"/>
</dbReference>
<dbReference type="Pfam" id="PF08546">
    <property type="entry name" value="ApbA_C"/>
    <property type="match status" value="1"/>
</dbReference>
<dbReference type="InterPro" id="IPR036291">
    <property type="entry name" value="NAD(P)-bd_dom_sf"/>
</dbReference>
<dbReference type="Pfam" id="PF02558">
    <property type="entry name" value="ApbA"/>
    <property type="match status" value="1"/>
</dbReference>
<dbReference type="AlphaFoldDB" id="A0A9X7Z656"/>
<dbReference type="EC" id="1.1.1.169" evidence="4"/>
<dbReference type="SUPFAM" id="SSF48179">
    <property type="entry name" value="6-phosphogluconate dehydrogenase C-terminal domain-like"/>
    <property type="match status" value="1"/>
</dbReference>
<comment type="similarity">
    <text evidence="1 4">Belongs to the ketopantoate reductase family.</text>
</comment>
<dbReference type="GO" id="GO:0008677">
    <property type="term" value="F:2-dehydropantoate 2-reductase activity"/>
    <property type="evidence" value="ECO:0007669"/>
    <property type="project" value="UniProtKB-EC"/>
</dbReference>
<accession>A0A9X7Z656</accession>
<keyword evidence="4" id="KW-0566">Pantothenate biosynthesis</keyword>
<evidence type="ECO:0000256" key="3">
    <source>
        <dbReference type="ARBA" id="ARBA00023002"/>
    </source>
</evidence>
<dbReference type="InterPro" id="IPR013332">
    <property type="entry name" value="KPR_N"/>
</dbReference>
<dbReference type="InterPro" id="IPR013328">
    <property type="entry name" value="6PGD_dom2"/>
</dbReference>
<dbReference type="InterPro" id="IPR003710">
    <property type="entry name" value="ApbA"/>
</dbReference>
<feature type="domain" description="Ketopantoate reductase N-terminal" evidence="5">
    <location>
        <begin position="3"/>
        <end position="151"/>
    </location>
</feature>
<dbReference type="InterPro" id="IPR013752">
    <property type="entry name" value="KPA_reductase"/>
</dbReference>
<dbReference type="FunFam" id="1.10.1040.10:FF:000017">
    <property type="entry name" value="2-dehydropantoate 2-reductase"/>
    <property type="match status" value="1"/>
</dbReference>
<proteinExistence type="inferred from homology"/>
<feature type="domain" description="Ketopantoate reductase C-terminal" evidence="6">
    <location>
        <begin position="185"/>
        <end position="308"/>
    </location>
</feature>
<dbReference type="RefSeq" id="WP_206656391.1">
    <property type="nucleotide sequence ID" value="NZ_CP071182.1"/>
</dbReference>
<comment type="catalytic activity">
    <reaction evidence="4">
        <text>(R)-pantoate + NADP(+) = 2-dehydropantoate + NADPH + H(+)</text>
        <dbReference type="Rhea" id="RHEA:16233"/>
        <dbReference type="ChEBI" id="CHEBI:11561"/>
        <dbReference type="ChEBI" id="CHEBI:15378"/>
        <dbReference type="ChEBI" id="CHEBI:15980"/>
        <dbReference type="ChEBI" id="CHEBI:57783"/>
        <dbReference type="ChEBI" id="CHEBI:58349"/>
        <dbReference type="EC" id="1.1.1.169"/>
    </reaction>
</comment>
<evidence type="ECO:0000313" key="7">
    <source>
        <dbReference type="EMBL" id="QSO47027.1"/>
    </source>
</evidence>
<evidence type="ECO:0000313" key="8">
    <source>
        <dbReference type="Proteomes" id="UP000663505"/>
    </source>
</evidence>